<reference evidence="3" key="1">
    <citation type="submission" date="2015-11" db="EMBL/GenBank/DDBJ databases">
        <authorList>
            <consortium name="International Coturnix japonica Genome Analysis Consortium"/>
            <person name="Warren W."/>
            <person name="Burt D.W."/>
            <person name="Antin P.B."/>
            <person name="Lanford R."/>
            <person name="Gros J."/>
            <person name="Wilson R.K."/>
        </authorList>
    </citation>
    <scope>NUCLEOTIDE SEQUENCE [LARGE SCALE GENOMIC DNA]</scope>
</reference>
<name>A0A8C2T2M1_COTJA</name>
<dbReference type="AlphaFoldDB" id="A0A8C2T2M1"/>
<evidence type="ECO:0000259" key="2">
    <source>
        <dbReference type="Pfam" id="PF25344"/>
    </source>
</evidence>
<evidence type="ECO:0000256" key="1">
    <source>
        <dbReference type="ARBA" id="ARBA00023242"/>
    </source>
</evidence>
<dbReference type="GeneTree" id="ENSGT00940000168019"/>
<reference evidence="3" key="2">
    <citation type="submission" date="2025-08" db="UniProtKB">
        <authorList>
            <consortium name="Ensembl"/>
        </authorList>
    </citation>
    <scope>IDENTIFICATION</scope>
</reference>
<sequence>MKLHCDVEVQSRLLPTCGLTGRGRPSRALLALGRQPGRARGGVCLMVCTARDRAGVRYQVKDNVERFFTRFVEEGKATVRLKEPPVDVCLSKVRVGTGTNNELLMPCSCFPAGKCQQSKDFPFSCETGSPRDRCRCSPTLSFGTGKDLRS</sequence>
<feature type="domain" description="PIF1/LRR1 pleckstrin homology" evidence="2">
    <location>
        <begin position="1"/>
        <end position="93"/>
    </location>
</feature>
<dbReference type="InterPro" id="IPR057437">
    <property type="entry name" value="PIF1/LRR1_PH"/>
</dbReference>
<organism evidence="3 4">
    <name type="scientific">Coturnix japonica</name>
    <name type="common">Japanese quail</name>
    <name type="synonym">Coturnix coturnix japonica</name>
    <dbReference type="NCBI Taxonomy" id="93934"/>
    <lineage>
        <taxon>Eukaryota</taxon>
        <taxon>Metazoa</taxon>
        <taxon>Chordata</taxon>
        <taxon>Craniata</taxon>
        <taxon>Vertebrata</taxon>
        <taxon>Euteleostomi</taxon>
        <taxon>Archelosauria</taxon>
        <taxon>Archosauria</taxon>
        <taxon>Dinosauria</taxon>
        <taxon>Saurischia</taxon>
        <taxon>Theropoda</taxon>
        <taxon>Coelurosauria</taxon>
        <taxon>Aves</taxon>
        <taxon>Neognathae</taxon>
        <taxon>Galloanserae</taxon>
        <taxon>Galliformes</taxon>
        <taxon>Phasianidae</taxon>
        <taxon>Perdicinae</taxon>
        <taxon>Coturnix</taxon>
    </lineage>
</organism>
<dbReference type="Pfam" id="PF25344">
    <property type="entry name" value="PH_LRR1"/>
    <property type="match status" value="1"/>
</dbReference>
<evidence type="ECO:0000313" key="3">
    <source>
        <dbReference type="Ensembl" id="ENSCJPP00005006900.1"/>
    </source>
</evidence>
<dbReference type="Proteomes" id="UP000694412">
    <property type="component" value="Chromosome 5"/>
</dbReference>
<evidence type="ECO:0000313" key="4">
    <source>
        <dbReference type="Proteomes" id="UP000694412"/>
    </source>
</evidence>
<keyword evidence="4" id="KW-1185">Reference proteome</keyword>
<keyword evidence="1" id="KW-0539">Nucleus</keyword>
<dbReference type="Ensembl" id="ENSCJPT00005010759.1">
    <property type="protein sequence ID" value="ENSCJPP00005006900.1"/>
    <property type="gene ID" value="ENSCJPG00005006387.1"/>
</dbReference>
<proteinExistence type="predicted"/>
<accession>A0A8C2T2M1</accession>
<reference evidence="3" key="3">
    <citation type="submission" date="2025-09" db="UniProtKB">
        <authorList>
            <consortium name="Ensembl"/>
        </authorList>
    </citation>
    <scope>IDENTIFICATION</scope>
</reference>
<protein>
    <recommendedName>
        <fullName evidence="2">PIF1/LRR1 pleckstrin homology domain-containing protein</fullName>
    </recommendedName>
</protein>